<keyword evidence="3" id="KW-1133">Transmembrane helix</keyword>
<feature type="transmembrane region" description="Helical" evidence="3">
    <location>
        <begin position="361"/>
        <end position="383"/>
    </location>
</feature>
<evidence type="ECO:0000259" key="4">
    <source>
        <dbReference type="Pfam" id="PF02582"/>
    </source>
</evidence>
<feature type="domain" description="DUF155" evidence="4">
    <location>
        <begin position="158"/>
        <end position="334"/>
    </location>
</feature>
<dbReference type="InterPro" id="IPR003734">
    <property type="entry name" value="DUF155"/>
</dbReference>
<gene>
    <name evidence="5" type="ORF">C2E20_1704</name>
</gene>
<reference evidence="5 6" key="1">
    <citation type="journal article" date="2018" name="Plant J.">
        <title>Genome sequences of Chlorella sorokiniana UTEX 1602 and Micractinium conductrix SAG 241.80: implications to maltose excretion by a green alga.</title>
        <authorList>
            <person name="Arriola M.B."/>
            <person name="Velmurugan N."/>
            <person name="Zhang Y."/>
            <person name="Plunkett M.H."/>
            <person name="Hondzo H."/>
            <person name="Barney B.M."/>
        </authorList>
    </citation>
    <scope>NUCLEOTIDE SEQUENCE [LARGE SCALE GENOMIC DNA]</scope>
    <source>
        <strain evidence="5 6">SAG 241.80</strain>
    </source>
</reference>
<proteinExistence type="inferred from homology"/>
<dbReference type="Pfam" id="PF02582">
    <property type="entry name" value="DUF155"/>
    <property type="match status" value="1"/>
</dbReference>
<sequence>MKKAKQLGYAPLPNALRSTSPLDRVPSGALRRGASPAEAMAQRRPAPKTSVKVVAPGQPAPPARSRDRFVSLPDELQGEQPQGLLPDVTPTIFEDLLEDGAGMRGRITVYCVAESLDRKALELRLRERGGAALLHQYPDVLYGLYESSKDGEVARGEVFYFDYGCLAFWGLSERQEREVMRMLAGPCLVDALPSSEVEVDEFQFHYTISEKPHIQNDTITINYRLRNDHLIKLSISHALAQSAKLSVYEERVIEIVESTKDLPETLAATGEVGLSRKQIARLIGRVFIQKSAVNLLSTVLDTPEFFWSAPDSMQNLYKRVCEYLEYDTRVEVLNNRFQVLQEMLDMLRDHSNNAHTSRLEWIVIWLIVIEVVVGLFECASILAGRDFHNFNVLFRDNEAAGECVGFTAAQIPNIDGRRYPPELAGRLYPKGLPIWPEEELEQVIAEQRVDRCLLSYSDLPHSKVMQLAARCLAAGADFGLVAPARTQLPSEKPVVAVCAVRTGCGKSQTSRYIIDALQKRGKKCVLVRHPMAAGWD</sequence>
<feature type="region of interest" description="Disordered" evidence="2">
    <location>
        <begin position="1"/>
        <end position="66"/>
    </location>
</feature>
<dbReference type="OrthoDB" id="18302at2759"/>
<dbReference type="EMBL" id="LHPF02000003">
    <property type="protein sequence ID" value="PSC74837.1"/>
    <property type="molecule type" value="Genomic_DNA"/>
</dbReference>
<evidence type="ECO:0000313" key="6">
    <source>
        <dbReference type="Proteomes" id="UP000239649"/>
    </source>
</evidence>
<evidence type="ECO:0000313" key="5">
    <source>
        <dbReference type="EMBL" id="PSC74837.1"/>
    </source>
</evidence>
<comment type="similarity">
    <text evidence="1">Belongs to the RMD1/sif2 family.</text>
</comment>
<comment type="caution">
    <text evidence="5">The sequence shown here is derived from an EMBL/GenBank/DDBJ whole genome shotgun (WGS) entry which is preliminary data.</text>
</comment>
<dbReference type="InterPro" id="IPR051624">
    <property type="entry name" value="RMD1/Sad1-interacting"/>
</dbReference>
<keyword evidence="3" id="KW-0812">Transmembrane</keyword>
<dbReference type="PANTHER" id="PTHR16255">
    <property type="entry name" value="REQUIRED FOR MEIOTIC NUCLEAR DIVISION PROTEIN 1 HOMOLOG"/>
    <property type="match status" value="1"/>
</dbReference>
<dbReference type="GO" id="GO:0005739">
    <property type="term" value="C:mitochondrion"/>
    <property type="evidence" value="ECO:0007669"/>
    <property type="project" value="UniProtKB-ARBA"/>
</dbReference>
<keyword evidence="6" id="KW-1185">Reference proteome</keyword>
<organism evidence="5 6">
    <name type="scientific">Micractinium conductrix</name>
    <dbReference type="NCBI Taxonomy" id="554055"/>
    <lineage>
        <taxon>Eukaryota</taxon>
        <taxon>Viridiplantae</taxon>
        <taxon>Chlorophyta</taxon>
        <taxon>core chlorophytes</taxon>
        <taxon>Trebouxiophyceae</taxon>
        <taxon>Chlorellales</taxon>
        <taxon>Chlorellaceae</taxon>
        <taxon>Chlorella clade</taxon>
        <taxon>Micractinium</taxon>
    </lineage>
</organism>
<evidence type="ECO:0000256" key="2">
    <source>
        <dbReference type="SAM" id="MobiDB-lite"/>
    </source>
</evidence>
<accession>A0A2P6VLA8</accession>
<dbReference type="PANTHER" id="PTHR16255:SF1">
    <property type="entry name" value="REQUIRED FOR MEIOTIC NUCLEAR DIVISION PROTEIN 1 HOMOLOG"/>
    <property type="match status" value="1"/>
</dbReference>
<name>A0A2P6VLA8_9CHLO</name>
<keyword evidence="3" id="KW-0472">Membrane</keyword>
<dbReference type="AlphaFoldDB" id="A0A2P6VLA8"/>
<evidence type="ECO:0000256" key="3">
    <source>
        <dbReference type="SAM" id="Phobius"/>
    </source>
</evidence>
<protein>
    <submittedName>
        <fullName evidence="5">Sporulation RMD1</fullName>
    </submittedName>
</protein>
<evidence type="ECO:0000256" key="1">
    <source>
        <dbReference type="ARBA" id="ARBA00008306"/>
    </source>
</evidence>
<dbReference type="Proteomes" id="UP000239649">
    <property type="component" value="Unassembled WGS sequence"/>
</dbReference>